<gene>
    <name evidence="3" type="ORF">CYMTET_55435</name>
</gene>
<dbReference type="InterPro" id="IPR036873">
    <property type="entry name" value="Rhodanese-like_dom_sf"/>
</dbReference>
<protein>
    <recommendedName>
        <fullName evidence="2">Rhodanese domain-containing protein</fullName>
    </recommendedName>
</protein>
<accession>A0AAE0BD11</accession>
<evidence type="ECO:0000313" key="3">
    <source>
        <dbReference type="EMBL" id="KAK3234311.1"/>
    </source>
</evidence>
<sequence length="281" mass="29858">MANSATASRISSAGLRAKATSSKQNAAALRSAPQVRVSRSHKVQYRSARSNRNVVRAASMEEQTKQMAEAERRWQANVREGRVRSVSAEEAVSLVQSGEYALLDVRPAEEVEKGKVEGSVDVPLFVIDDDISPGGLLKQMSAFGMGGWWLGGSHMKPNETFLPAVLNSVPTEKPVIVACQKGLRSLAACEQLSRGGYQQIAWLNGGFEAAEKGVIPTTDGQDIRLAGIGGLSAVIGWTPLQQAEGASITDGPFGNVLKVAGFIVVLDTLAFAFEFLNASGN</sequence>
<dbReference type="Pfam" id="PF00581">
    <property type="entry name" value="Rhodanese"/>
    <property type="match status" value="1"/>
</dbReference>
<feature type="region of interest" description="Disordered" evidence="1">
    <location>
        <begin position="1"/>
        <end position="41"/>
    </location>
</feature>
<dbReference type="Proteomes" id="UP001190700">
    <property type="component" value="Unassembled WGS sequence"/>
</dbReference>
<organism evidence="3 4">
    <name type="scientific">Cymbomonas tetramitiformis</name>
    <dbReference type="NCBI Taxonomy" id="36881"/>
    <lineage>
        <taxon>Eukaryota</taxon>
        <taxon>Viridiplantae</taxon>
        <taxon>Chlorophyta</taxon>
        <taxon>Pyramimonadophyceae</taxon>
        <taxon>Pyramimonadales</taxon>
        <taxon>Pyramimonadaceae</taxon>
        <taxon>Cymbomonas</taxon>
    </lineage>
</organism>
<dbReference type="SUPFAM" id="SSF52821">
    <property type="entry name" value="Rhodanese/Cell cycle control phosphatase"/>
    <property type="match status" value="1"/>
</dbReference>
<dbReference type="EMBL" id="LGRX02035513">
    <property type="protein sequence ID" value="KAK3234311.1"/>
    <property type="molecule type" value="Genomic_DNA"/>
</dbReference>
<dbReference type="PROSITE" id="PS50206">
    <property type="entry name" value="RHODANESE_3"/>
    <property type="match status" value="1"/>
</dbReference>
<feature type="compositionally biased region" description="Polar residues" evidence="1">
    <location>
        <begin position="1"/>
        <end position="11"/>
    </location>
</feature>
<evidence type="ECO:0000313" key="4">
    <source>
        <dbReference type="Proteomes" id="UP001190700"/>
    </source>
</evidence>
<proteinExistence type="predicted"/>
<evidence type="ECO:0000259" key="2">
    <source>
        <dbReference type="PROSITE" id="PS50206"/>
    </source>
</evidence>
<name>A0AAE0BD11_9CHLO</name>
<feature type="domain" description="Rhodanese" evidence="2">
    <location>
        <begin position="96"/>
        <end position="219"/>
    </location>
</feature>
<comment type="caution">
    <text evidence="3">The sequence shown here is derived from an EMBL/GenBank/DDBJ whole genome shotgun (WGS) entry which is preliminary data.</text>
</comment>
<dbReference type="PANTHER" id="PTHR45187:SF2">
    <property type="entry name" value="RHODANESE-LIKE DOMAIN-CONTAINING PROTEIN 11, CHLOROPLASTIC"/>
    <property type="match status" value="1"/>
</dbReference>
<dbReference type="InterPro" id="IPR001763">
    <property type="entry name" value="Rhodanese-like_dom"/>
</dbReference>
<evidence type="ECO:0000256" key="1">
    <source>
        <dbReference type="SAM" id="MobiDB-lite"/>
    </source>
</evidence>
<dbReference type="CDD" id="cd00158">
    <property type="entry name" value="RHOD"/>
    <property type="match status" value="1"/>
</dbReference>
<reference evidence="3 4" key="1">
    <citation type="journal article" date="2015" name="Genome Biol. Evol.">
        <title>Comparative Genomics of a Bacterivorous Green Alga Reveals Evolutionary Causalities and Consequences of Phago-Mixotrophic Mode of Nutrition.</title>
        <authorList>
            <person name="Burns J.A."/>
            <person name="Paasch A."/>
            <person name="Narechania A."/>
            <person name="Kim E."/>
        </authorList>
    </citation>
    <scope>NUCLEOTIDE SEQUENCE [LARGE SCALE GENOMIC DNA]</scope>
    <source>
        <strain evidence="3 4">PLY_AMNH</strain>
    </source>
</reference>
<dbReference type="Gene3D" id="3.40.250.10">
    <property type="entry name" value="Rhodanese-like domain"/>
    <property type="match status" value="1"/>
</dbReference>
<dbReference type="PANTHER" id="PTHR45187">
    <property type="entry name" value="RHODANESE-LIKE DOMAIN-CONTAINING PROTEIN 11, CHLOROPLASTIC"/>
    <property type="match status" value="1"/>
</dbReference>
<dbReference type="AlphaFoldDB" id="A0AAE0BD11"/>
<keyword evidence="4" id="KW-1185">Reference proteome</keyword>
<dbReference type="SMART" id="SM00450">
    <property type="entry name" value="RHOD"/>
    <property type="match status" value="1"/>
</dbReference>
<dbReference type="InterPro" id="IPR044664">
    <property type="entry name" value="STR11-like"/>
</dbReference>